<keyword evidence="2" id="KW-0812">Transmembrane</keyword>
<evidence type="ECO:0000313" key="3">
    <source>
        <dbReference type="EMBL" id="GAA3212880.1"/>
    </source>
</evidence>
<dbReference type="InterPro" id="IPR023365">
    <property type="entry name" value="Sortase_dom-sf"/>
</dbReference>
<sequence>MIRGLIRGTGEICITFGLLLLFFVAYELWGTGQYTHAQQNSLAKKLDEEWAKPAAKGPKVTSEKIKLGDGIAMIRIPRFGKNTKFVVVEGVTVADLRKGPGHYPKTALPGQLGNFVVSGHRTTYGAPFNKAAELRQGDQILVDTRDKQYVYKVTGHQIVQPTELDVIAPVPFHPGRLPSKKMITLTTCHPKYSAAQRYIVFGELVSEVPRVTAPSKKAA</sequence>
<feature type="transmembrane region" description="Helical" evidence="2">
    <location>
        <begin position="12"/>
        <end position="29"/>
    </location>
</feature>
<accession>A0ABP6QCN0</accession>
<dbReference type="EMBL" id="BAAAUV010000007">
    <property type="protein sequence ID" value="GAA3212880.1"/>
    <property type="molecule type" value="Genomic_DNA"/>
</dbReference>
<dbReference type="CDD" id="cd05830">
    <property type="entry name" value="Sortase_E"/>
    <property type="match status" value="1"/>
</dbReference>
<keyword evidence="2" id="KW-0472">Membrane</keyword>
<comment type="caution">
    <text evidence="3">The sequence shown here is derived from an EMBL/GenBank/DDBJ whole genome shotgun (WGS) entry which is preliminary data.</text>
</comment>
<evidence type="ECO:0000313" key="4">
    <source>
        <dbReference type="Proteomes" id="UP001501237"/>
    </source>
</evidence>
<dbReference type="RefSeq" id="WP_344828860.1">
    <property type="nucleotide sequence ID" value="NZ_BAAAUV010000007.1"/>
</dbReference>
<dbReference type="InterPro" id="IPR042003">
    <property type="entry name" value="Sortase_E"/>
</dbReference>
<protein>
    <recommendedName>
        <fullName evidence="5">Sortase A</fullName>
    </recommendedName>
</protein>
<evidence type="ECO:0008006" key="5">
    <source>
        <dbReference type="Google" id="ProtNLM"/>
    </source>
</evidence>
<dbReference type="NCBIfam" id="TIGR01076">
    <property type="entry name" value="sortase_fam"/>
    <property type="match status" value="1"/>
</dbReference>
<name>A0ABP6QCN0_9ACTN</name>
<evidence type="ECO:0000256" key="1">
    <source>
        <dbReference type="ARBA" id="ARBA00022801"/>
    </source>
</evidence>
<dbReference type="InterPro" id="IPR053465">
    <property type="entry name" value="Sortase_Class_E"/>
</dbReference>
<keyword evidence="1" id="KW-0378">Hydrolase</keyword>
<dbReference type="Proteomes" id="UP001501237">
    <property type="component" value="Unassembled WGS sequence"/>
</dbReference>
<dbReference type="Pfam" id="PF04203">
    <property type="entry name" value="Sortase"/>
    <property type="match status" value="1"/>
</dbReference>
<keyword evidence="2" id="KW-1133">Transmembrane helix</keyword>
<dbReference type="SUPFAM" id="SSF63817">
    <property type="entry name" value="Sortase"/>
    <property type="match status" value="1"/>
</dbReference>
<keyword evidence="4" id="KW-1185">Reference proteome</keyword>
<dbReference type="Gene3D" id="2.40.260.10">
    <property type="entry name" value="Sortase"/>
    <property type="match status" value="1"/>
</dbReference>
<dbReference type="NCBIfam" id="NF033747">
    <property type="entry name" value="class_E_sortase"/>
    <property type="match status" value="1"/>
</dbReference>
<gene>
    <name evidence="3" type="ORF">GCM10010468_32490</name>
</gene>
<dbReference type="InterPro" id="IPR005754">
    <property type="entry name" value="Sortase"/>
</dbReference>
<proteinExistence type="predicted"/>
<organism evidence="3 4">
    <name type="scientific">Actinocorallia longicatena</name>
    <dbReference type="NCBI Taxonomy" id="111803"/>
    <lineage>
        <taxon>Bacteria</taxon>
        <taxon>Bacillati</taxon>
        <taxon>Actinomycetota</taxon>
        <taxon>Actinomycetes</taxon>
        <taxon>Streptosporangiales</taxon>
        <taxon>Thermomonosporaceae</taxon>
        <taxon>Actinocorallia</taxon>
    </lineage>
</organism>
<evidence type="ECO:0000256" key="2">
    <source>
        <dbReference type="SAM" id="Phobius"/>
    </source>
</evidence>
<reference evidence="4" key="1">
    <citation type="journal article" date="2019" name="Int. J. Syst. Evol. Microbiol.">
        <title>The Global Catalogue of Microorganisms (GCM) 10K type strain sequencing project: providing services to taxonomists for standard genome sequencing and annotation.</title>
        <authorList>
            <consortium name="The Broad Institute Genomics Platform"/>
            <consortium name="The Broad Institute Genome Sequencing Center for Infectious Disease"/>
            <person name="Wu L."/>
            <person name="Ma J."/>
        </authorList>
    </citation>
    <scope>NUCLEOTIDE SEQUENCE [LARGE SCALE GENOMIC DNA]</scope>
    <source>
        <strain evidence="4">JCM 9377</strain>
    </source>
</reference>